<protein>
    <recommendedName>
        <fullName evidence="1">LicD/FKTN/FKRP nucleotidyltransferase domain-containing protein</fullName>
    </recommendedName>
</protein>
<gene>
    <name evidence="2" type="ORF">GSLYS_00003785001</name>
</gene>
<dbReference type="InterPro" id="IPR052942">
    <property type="entry name" value="LPS_cholinephosphotransferase"/>
</dbReference>
<organism evidence="2 3">
    <name type="scientific">Lymnaea stagnalis</name>
    <name type="common">Great pond snail</name>
    <name type="synonym">Helix stagnalis</name>
    <dbReference type="NCBI Taxonomy" id="6523"/>
    <lineage>
        <taxon>Eukaryota</taxon>
        <taxon>Metazoa</taxon>
        <taxon>Spiralia</taxon>
        <taxon>Lophotrochozoa</taxon>
        <taxon>Mollusca</taxon>
        <taxon>Gastropoda</taxon>
        <taxon>Heterobranchia</taxon>
        <taxon>Euthyneura</taxon>
        <taxon>Panpulmonata</taxon>
        <taxon>Hygrophila</taxon>
        <taxon>Lymnaeoidea</taxon>
        <taxon>Lymnaeidae</taxon>
        <taxon>Lymnaea</taxon>
    </lineage>
</organism>
<dbReference type="Pfam" id="PF04991">
    <property type="entry name" value="LicD"/>
    <property type="match status" value="1"/>
</dbReference>
<feature type="domain" description="LicD/FKTN/FKRP nucleotidyltransferase" evidence="1">
    <location>
        <begin position="5"/>
        <end position="62"/>
    </location>
</feature>
<keyword evidence="3" id="KW-1185">Reference proteome</keyword>
<dbReference type="AlphaFoldDB" id="A0AAV2H8V8"/>
<dbReference type="PANTHER" id="PTHR43404:SF2">
    <property type="entry name" value="LIPOPOLYSACCHARIDE CHOLINEPHOSPHOTRANSFERASE LICD"/>
    <property type="match status" value="1"/>
</dbReference>
<dbReference type="GO" id="GO:0009100">
    <property type="term" value="P:glycoprotein metabolic process"/>
    <property type="evidence" value="ECO:0007669"/>
    <property type="project" value="UniProtKB-ARBA"/>
</dbReference>
<dbReference type="PANTHER" id="PTHR43404">
    <property type="entry name" value="LIPOPOLYSACCHARIDE CHOLINEPHOSPHOTRANSFERASE LICD"/>
    <property type="match status" value="1"/>
</dbReference>
<dbReference type="Proteomes" id="UP001497497">
    <property type="component" value="Unassembled WGS sequence"/>
</dbReference>
<evidence type="ECO:0000313" key="3">
    <source>
        <dbReference type="Proteomes" id="UP001497497"/>
    </source>
</evidence>
<dbReference type="InterPro" id="IPR007074">
    <property type="entry name" value="LicD/FKTN/FKRP_NTP_transf"/>
</dbReference>
<name>A0AAV2H8V8_LYMST</name>
<dbReference type="EMBL" id="CAXITT010000052">
    <property type="protein sequence ID" value="CAL1529630.1"/>
    <property type="molecule type" value="Genomic_DNA"/>
</dbReference>
<proteinExistence type="predicted"/>
<reference evidence="2 3" key="1">
    <citation type="submission" date="2024-04" db="EMBL/GenBank/DDBJ databases">
        <authorList>
            <consortium name="Genoscope - CEA"/>
            <person name="William W."/>
        </authorList>
    </citation>
    <scope>NUCLEOTIDE SEQUENCE [LARGE SCALE GENOMIC DNA]</scope>
</reference>
<evidence type="ECO:0000259" key="1">
    <source>
        <dbReference type="Pfam" id="PF04991"/>
    </source>
</evidence>
<accession>A0AAV2H8V8</accession>
<evidence type="ECO:0000313" key="2">
    <source>
        <dbReference type="EMBL" id="CAL1529630.1"/>
    </source>
</evidence>
<comment type="caution">
    <text evidence="2">The sequence shown here is derived from an EMBL/GenBank/DDBJ whole genome shotgun (WGS) entry which is preliminary data.</text>
</comment>
<sequence length="154" mass="17912">MVDASIAYFLYKGSLLGSYRHHSIIPWDDDLDFLVSFENKKKMSGAFKKLLPDYILENSTSRYKFFARDGHAIRKLKWKSPFLDVSFYNENTTHLWDVTIPKQSPFSRSDIFPLTYRPLLGGLFPSPRDPLRTLQVTYKLDDCYTGAYNHTGEV</sequence>
<feature type="non-terminal residue" evidence="2">
    <location>
        <position position="154"/>
    </location>
</feature>